<dbReference type="Proteomes" id="UP000520814">
    <property type="component" value="Unassembled WGS sequence"/>
</dbReference>
<keyword evidence="7" id="KW-0998">Cell outer membrane</keyword>
<dbReference type="GO" id="GO:1990281">
    <property type="term" value="C:efflux pump complex"/>
    <property type="evidence" value="ECO:0007669"/>
    <property type="project" value="TreeGrafter"/>
</dbReference>
<evidence type="ECO:0000256" key="4">
    <source>
        <dbReference type="ARBA" id="ARBA00022452"/>
    </source>
</evidence>
<reference evidence="9 10" key="1">
    <citation type="submission" date="2020-08" db="EMBL/GenBank/DDBJ databases">
        <title>Genomic Encyclopedia of Type Strains, Phase IV (KMG-IV): sequencing the most valuable type-strain genomes for metagenomic binning, comparative biology and taxonomic classification.</title>
        <authorList>
            <person name="Goeker M."/>
        </authorList>
    </citation>
    <scope>NUCLEOTIDE SEQUENCE [LARGE SCALE GENOMIC DNA]</scope>
    <source>
        <strain evidence="9 10">DSM 23562</strain>
    </source>
</reference>
<evidence type="ECO:0000256" key="7">
    <source>
        <dbReference type="ARBA" id="ARBA00023237"/>
    </source>
</evidence>
<organism evidence="9 10">
    <name type="scientific">Armatimonas rosea</name>
    <dbReference type="NCBI Taxonomy" id="685828"/>
    <lineage>
        <taxon>Bacteria</taxon>
        <taxon>Bacillati</taxon>
        <taxon>Armatimonadota</taxon>
        <taxon>Armatimonadia</taxon>
        <taxon>Armatimonadales</taxon>
        <taxon>Armatimonadaceae</taxon>
        <taxon>Armatimonas</taxon>
    </lineage>
</organism>
<protein>
    <submittedName>
        <fullName evidence="9">Outer membrane protein</fullName>
    </submittedName>
</protein>
<keyword evidence="5" id="KW-0812">Transmembrane</keyword>
<keyword evidence="6" id="KW-0472">Membrane</keyword>
<dbReference type="InterPro" id="IPR051906">
    <property type="entry name" value="TolC-like"/>
</dbReference>
<dbReference type="InterPro" id="IPR003423">
    <property type="entry name" value="OMP_efflux"/>
</dbReference>
<evidence type="ECO:0000256" key="6">
    <source>
        <dbReference type="ARBA" id="ARBA00023136"/>
    </source>
</evidence>
<dbReference type="SUPFAM" id="SSF56954">
    <property type="entry name" value="Outer membrane efflux proteins (OEP)"/>
    <property type="match status" value="1"/>
</dbReference>
<evidence type="ECO:0000256" key="3">
    <source>
        <dbReference type="ARBA" id="ARBA00022448"/>
    </source>
</evidence>
<evidence type="ECO:0000313" key="10">
    <source>
        <dbReference type="Proteomes" id="UP000520814"/>
    </source>
</evidence>
<dbReference type="GO" id="GO:0015562">
    <property type="term" value="F:efflux transmembrane transporter activity"/>
    <property type="evidence" value="ECO:0007669"/>
    <property type="project" value="InterPro"/>
</dbReference>
<gene>
    <name evidence="9" type="ORF">HNQ39_005485</name>
</gene>
<dbReference type="EMBL" id="JACHGW010000008">
    <property type="protein sequence ID" value="MBB6053643.1"/>
    <property type="molecule type" value="Genomic_DNA"/>
</dbReference>
<dbReference type="PIRSF" id="PIRSF001892">
    <property type="entry name" value="CyaE"/>
    <property type="match status" value="1"/>
</dbReference>
<dbReference type="PANTHER" id="PTHR30026:SF20">
    <property type="entry name" value="OUTER MEMBRANE PROTEIN TOLC"/>
    <property type="match status" value="1"/>
</dbReference>
<dbReference type="RefSeq" id="WP_184203737.1">
    <property type="nucleotide sequence ID" value="NZ_JACHGW010000008.1"/>
</dbReference>
<evidence type="ECO:0000256" key="5">
    <source>
        <dbReference type="ARBA" id="ARBA00022692"/>
    </source>
</evidence>
<feature type="signal peptide" evidence="8">
    <location>
        <begin position="1"/>
        <end position="21"/>
    </location>
</feature>
<evidence type="ECO:0000256" key="8">
    <source>
        <dbReference type="SAM" id="SignalP"/>
    </source>
</evidence>
<proteinExistence type="inferred from homology"/>
<name>A0A7W9W9A2_ARMRO</name>
<keyword evidence="10" id="KW-1185">Reference proteome</keyword>
<evidence type="ECO:0000256" key="1">
    <source>
        <dbReference type="ARBA" id="ARBA00004442"/>
    </source>
</evidence>
<comment type="similarity">
    <text evidence="2">Belongs to the outer membrane factor (OMF) (TC 1.B.17) family.</text>
</comment>
<dbReference type="PANTHER" id="PTHR30026">
    <property type="entry name" value="OUTER MEMBRANE PROTEIN TOLC"/>
    <property type="match status" value="1"/>
</dbReference>
<dbReference type="GO" id="GO:0009279">
    <property type="term" value="C:cell outer membrane"/>
    <property type="evidence" value="ECO:0007669"/>
    <property type="project" value="UniProtKB-SubCell"/>
</dbReference>
<dbReference type="AlphaFoldDB" id="A0A7W9W9A2"/>
<dbReference type="Gene3D" id="1.20.1600.10">
    <property type="entry name" value="Outer membrane efflux proteins (OEP)"/>
    <property type="match status" value="1"/>
</dbReference>
<comment type="caution">
    <text evidence="9">The sequence shown here is derived from an EMBL/GenBank/DDBJ whole genome shotgun (WGS) entry which is preliminary data.</text>
</comment>
<dbReference type="GO" id="GO:0015288">
    <property type="term" value="F:porin activity"/>
    <property type="evidence" value="ECO:0007669"/>
    <property type="project" value="TreeGrafter"/>
</dbReference>
<evidence type="ECO:0000313" key="9">
    <source>
        <dbReference type="EMBL" id="MBB6053643.1"/>
    </source>
</evidence>
<feature type="chain" id="PRO_5030936621" evidence="8">
    <location>
        <begin position="22"/>
        <end position="475"/>
    </location>
</feature>
<keyword evidence="3" id="KW-0813">Transport</keyword>
<sequence>MSLRVALVPLLAILPIVAAQAQEAALEANPQSSGAGPMTLSAAITTALNRQPQLVAAAASKESAAQRLKQTKASYLPTVTPSYNFQNQYTFGKVQVFQGNGVVTELPSGKTVTTRQEQISLSYRVFDSGRRDLNAKQAKQSLTASELGEQNTRQSVIGNVADAYFNALRTDALVRVSQAQVDRAKTTLDQIRFQASDAVGTTPKKDVFQAEADYLNATVNLLQAQNNAEIAHTQLRNAMGISGTGKLALAEVPPPTLATPMTATVPGVTLDTPSPQAIPKLITEAQANRPDIQQSEVNAAAGETTVKLAQLNTRPNLNVDLSAGYQLDAANDPTRQIGNNRAVVANLTYPLYDGGASRANVHASEASQRSTVAQLENQKQTVALEVEQSWRNLGQARVSIAATESALAAARKNYEAASEALKLGAGSTVEVITAQTALVQAEINNVQALYNFYTADARLTRSLGQADRIGRAATK</sequence>
<keyword evidence="4" id="KW-1134">Transmembrane beta strand</keyword>
<evidence type="ECO:0000256" key="2">
    <source>
        <dbReference type="ARBA" id="ARBA00007613"/>
    </source>
</evidence>
<accession>A0A7W9W9A2</accession>
<keyword evidence="8" id="KW-0732">Signal</keyword>
<comment type="subcellular location">
    <subcellularLocation>
        <location evidence="1">Cell outer membrane</location>
    </subcellularLocation>
</comment>
<dbReference type="Pfam" id="PF02321">
    <property type="entry name" value="OEP"/>
    <property type="match status" value="2"/>
</dbReference>
<dbReference type="InterPro" id="IPR028351">
    <property type="entry name" value="CyaE"/>
</dbReference>